<organism evidence="7 8">
    <name type="scientific">Aliarcobacter cryaerophilus</name>
    <dbReference type="NCBI Taxonomy" id="28198"/>
    <lineage>
        <taxon>Bacteria</taxon>
        <taxon>Pseudomonadati</taxon>
        <taxon>Campylobacterota</taxon>
        <taxon>Epsilonproteobacteria</taxon>
        <taxon>Campylobacterales</taxon>
        <taxon>Arcobacteraceae</taxon>
        <taxon>Aliarcobacter</taxon>
    </lineage>
</organism>
<dbReference type="OrthoDB" id="9765517at2"/>
<proteinExistence type="predicted"/>
<dbReference type="InterPro" id="IPR005494">
    <property type="entry name" value="GSPS_pre-ATP-grasp-like_dom"/>
</dbReference>
<evidence type="ECO:0000256" key="4">
    <source>
        <dbReference type="ARBA" id="ARBA00022840"/>
    </source>
</evidence>
<evidence type="ECO:0000256" key="1">
    <source>
        <dbReference type="ARBA" id="ARBA00022598"/>
    </source>
</evidence>
<reference evidence="7 8" key="1">
    <citation type="submission" date="2017-09" db="EMBL/GenBank/DDBJ databases">
        <title>Reassesment of A. cryaerophilus.</title>
        <authorList>
            <person name="Perez-Cataluna A."/>
            <person name="Collado L."/>
            <person name="Salgado O."/>
            <person name="Lefinanco V."/>
            <person name="Figueras M.J."/>
        </authorList>
    </citation>
    <scope>NUCLEOTIDE SEQUENCE [LARGE SCALE GENOMIC DNA]</scope>
    <source>
        <strain evidence="7 8">LMG 9871</strain>
    </source>
</reference>
<evidence type="ECO:0000313" key="7">
    <source>
        <dbReference type="EMBL" id="PRM90894.1"/>
    </source>
</evidence>
<evidence type="ECO:0000259" key="6">
    <source>
        <dbReference type="Pfam" id="PF03738"/>
    </source>
</evidence>
<keyword evidence="3" id="KW-0547">Nucleotide-binding</keyword>
<dbReference type="Gene3D" id="3.30.1490.330">
    <property type="match status" value="1"/>
</dbReference>
<dbReference type="Proteomes" id="UP000238649">
    <property type="component" value="Unassembled WGS sequence"/>
</dbReference>
<feature type="domain" description="Glutathionylspermidine synthase pre-ATP-grasp-like" evidence="6">
    <location>
        <begin position="12"/>
        <end position="391"/>
    </location>
</feature>
<keyword evidence="4" id="KW-0067">ATP-binding</keyword>
<dbReference type="SUPFAM" id="SSF52440">
    <property type="entry name" value="PreATP-grasp domain"/>
    <property type="match status" value="1"/>
</dbReference>
<dbReference type="GO" id="GO:0005524">
    <property type="term" value="F:ATP binding"/>
    <property type="evidence" value="ECO:0007669"/>
    <property type="project" value="UniProtKB-KW"/>
</dbReference>
<evidence type="ECO:0000256" key="2">
    <source>
        <dbReference type="ARBA" id="ARBA00022723"/>
    </source>
</evidence>
<dbReference type="GO" id="GO:0016874">
    <property type="term" value="F:ligase activity"/>
    <property type="evidence" value="ECO:0007669"/>
    <property type="project" value="UniProtKB-KW"/>
</dbReference>
<sequence length="392" mass="45364">MKLEKLEALTPEYLESIGFTWHTDSDESSYISDKLVVISENEANAYYEATNELYDMFVETAQFVIDKELFHELNIPFNLVELVKESWENDVHWHLYSRFDLAGGIDGKPIKLIEFNADTPTSLFETAIIQWAMLKQNGLDEAAQFNNLYDALKDNFKRIITLNSDIENFDEYYSKLGWKILFSSISTSSEDINTTKLLEHIAQEAGFNTDFEFIENVSFSDDGIFKNDELFEFWFKLIPWENIGIEEGDLALLLTEIIKEKKAIIFNPAYTLIFQSKAFMKILWDLYPNHPLLLETSFEPLKDKKYVEKRAFGREGANVKIINPDGSTDIETNGDYEGHMPIYQEYVEFPKDENGDFYQAGVFYAYEACGLGFRRGGKILNNMSKFVGHIIK</sequence>
<keyword evidence="1" id="KW-0436">Ligase</keyword>
<keyword evidence="2" id="KW-0479">Metal-binding</keyword>
<accession>A0A2S9SWB8</accession>
<dbReference type="SUPFAM" id="SSF56059">
    <property type="entry name" value="Glutathione synthetase ATP-binding domain-like"/>
    <property type="match status" value="1"/>
</dbReference>
<dbReference type="GO" id="GO:0046872">
    <property type="term" value="F:metal ion binding"/>
    <property type="evidence" value="ECO:0007669"/>
    <property type="project" value="UniProtKB-KW"/>
</dbReference>
<evidence type="ECO:0000313" key="8">
    <source>
        <dbReference type="Proteomes" id="UP000238649"/>
    </source>
</evidence>
<protein>
    <submittedName>
        <fullName evidence="7">Glutathionylspermidine synthase</fullName>
    </submittedName>
</protein>
<comment type="caution">
    <text evidence="7">The sequence shown here is derived from an EMBL/GenBank/DDBJ whole genome shotgun (WGS) entry which is preliminary data.</text>
</comment>
<dbReference type="Pfam" id="PF03738">
    <property type="entry name" value="GSP_synth"/>
    <property type="match status" value="1"/>
</dbReference>
<dbReference type="EMBL" id="NXGH01000001">
    <property type="protein sequence ID" value="PRM90894.1"/>
    <property type="molecule type" value="Genomic_DNA"/>
</dbReference>
<evidence type="ECO:0000256" key="3">
    <source>
        <dbReference type="ARBA" id="ARBA00022741"/>
    </source>
</evidence>
<gene>
    <name evidence="7" type="ORF">CJ671_00730</name>
</gene>
<name>A0A2S9SWB8_9BACT</name>
<dbReference type="AlphaFoldDB" id="A0A2S9SWB8"/>
<keyword evidence="5" id="KW-0460">Magnesium</keyword>
<dbReference type="InterPro" id="IPR016185">
    <property type="entry name" value="PreATP-grasp_dom_sf"/>
</dbReference>
<evidence type="ECO:0000256" key="5">
    <source>
        <dbReference type="ARBA" id="ARBA00022842"/>
    </source>
</evidence>
<dbReference type="RefSeq" id="WP_105910824.1">
    <property type="nucleotide sequence ID" value="NZ_NXGH01000001.1"/>
</dbReference>